<evidence type="ECO:0000256" key="1">
    <source>
        <dbReference type="SAM" id="SignalP"/>
    </source>
</evidence>
<organism evidence="2 3">
    <name type="scientific">Rosa chinensis</name>
    <name type="common">China rose</name>
    <dbReference type="NCBI Taxonomy" id="74649"/>
    <lineage>
        <taxon>Eukaryota</taxon>
        <taxon>Viridiplantae</taxon>
        <taxon>Streptophyta</taxon>
        <taxon>Embryophyta</taxon>
        <taxon>Tracheophyta</taxon>
        <taxon>Spermatophyta</taxon>
        <taxon>Magnoliopsida</taxon>
        <taxon>eudicotyledons</taxon>
        <taxon>Gunneridae</taxon>
        <taxon>Pentapetalae</taxon>
        <taxon>rosids</taxon>
        <taxon>fabids</taxon>
        <taxon>Rosales</taxon>
        <taxon>Rosaceae</taxon>
        <taxon>Rosoideae</taxon>
        <taxon>Rosoideae incertae sedis</taxon>
        <taxon>Rosa</taxon>
    </lineage>
</organism>
<dbReference type="AlphaFoldDB" id="A0A2P6QNZ7"/>
<gene>
    <name evidence="2" type="ORF">RchiOBHm_Chr4g0385391</name>
</gene>
<evidence type="ECO:0008006" key="4">
    <source>
        <dbReference type="Google" id="ProtNLM"/>
    </source>
</evidence>
<reference evidence="2 3" key="1">
    <citation type="journal article" date="2018" name="Nat. Genet.">
        <title>The Rosa genome provides new insights in the design of modern roses.</title>
        <authorList>
            <person name="Bendahmane M."/>
        </authorList>
    </citation>
    <scope>NUCLEOTIDE SEQUENCE [LARGE SCALE GENOMIC DNA]</scope>
    <source>
        <strain evidence="3">cv. Old Blush</strain>
    </source>
</reference>
<accession>A0A2P6QNZ7</accession>
<protein>
    <recommendedName>
        <fullName evidence="4">Secreted protein</fullName>
    </recommendedName>
</protein>
<keyword evidence="3" id="KW-1185">Reference proteome</keyword>
<comment type="caution">
    <text evidence="2">The sequence shown here is derived from an EMBL/GenBank/DDBJ whole genome shotgun (WGS) entry which is preliminary data.</text>
</comment>
<name>A0A2P6QNZ7_ROSCH</name>
<dbReference type="Gramene" id="PRQ35888">
    <property type="protein sequence ID" value="PRQ35888"/>
    <property type="gene ID" value="RchiOBHm_Chr4g0385391"/>
</dbReference>
<feature type="signal peptide" evidence="1">
    <location>
        <begin position="1"/>
        <end position="20"/>
    </location>
</feature>
<dbReference type="Proteomes" id="UP000238479">
    <property type="component" value="Chromosome 4"/>
</dbReference>
<evidence type="ECO:0000313" key="2">
    <source>
        <dbReference type="EMBL" id="PRQ35888.1"/>
    </source>
</evidence>
<feature type="chain" id="PRO_5015179807" description="Secreted protein" evidence="1">
    <location>
        <begin position="21"/>
        <end position="69"/>
    </location>
</feature>
<evidence type="ECO:0000313" key="3">
    <source>
        <dbReference type="Proteomes" id="UP000238479"/>
    </source>
</evidence>
<dbReference type="EMBL" id="PDCK01000042">
    <property type="protein sequence ID" value="PRQ35888.1"/>
    <property type="molecule type" value="Genomic_DNA"/>
</dbReference>
<keyword evidence="1" id="KW-0732">Signal</keyword>
<sequence length="69" mass="8206">MLQLRVKFILTFIVFHVGMQVSLVSQRSQCSCLLFHKDQLKFQREKAEKDRSRFKVRAGWAKYVCPTSR</sequence>
<proteinExistence type="predicted"/>